<dbReference type="GO" id="GO:0009254">
    <property type="term" value="P:peptidoglycan turnover"/>
    <property type="evidence" value="ECO:0007669"/>
    <property type="project" value="TreeGrafter"/>
</dbReference>
<dbReference type="Pfam" id="PF01915">
    <property type="entry name" value="Glyco_hydro_3_C"/>
    <property type="match status" value="1"/>
</dbReference>
<comment type="caution">
    <text evidence="8">The sequence shown here is derived from an EMBL/GenBank/DDBJ whole genome shotgun (WGS) entry which is preliminary data.</text>
</comment>
<protein>
    <recommendedName>
        <fullName evidence="3">beta-N-acetylhexosaminidase</fullName>
        <ecNumber evidence="3">3.2.1.52</ecNumber>
    </recommendedName>
</protein>
<dbReference type="Gene3D" id="3.20.20.300">
    <property type="entry name" value="Glycoside hydrolase, family 3, N-terminal domain"/>
    <property type="match status" value="1"/>
</dbReference>
<dbReference type="InterPro" id="IPR050226">
    <property type="entry name" value="NagZ_Beta-hexosaminidase"/>
</dbReference>
<comment type="catalytic activity">
    <reaction evidence="1">
        <text>Hydrolysis of terminal non-reducing N-acetyl-D-hexosamine residues in N-acetyl-beta-D-hexosaminides.</text>
        <dbReference type="EC" id="3.2.1.52"/>
    </reaction>
</comment>
<proteinExistence type="inferred from homology"/>
<gene>
    <name evidence="8" type="ORF">HNR44_002516</name>
</gene>
<keyword evidence="5 8" id="KW-0326">Glycosidase</keyword>
<dbReference type="RefSeq" id="WP_184404593.1">
    <property type="nucleotide sequence ID" value="NZ_JACHHJ010000003.1"/>
</dbReference>
<evidence type="ECO:0000313" key="9">
    <source>
        <dbReference type="Proteomes" id="UP000568839"/>
    </source>
</evidence>
<evidence type="ECO:0000259" key="6">
    <source>
        <dbReference type="Pfam" id="PF00933"/>
    </source>
</evidence>
<dbReference type="EC" id="3.2.1.52" evidence="3"/>
<dbReference type="InterPro" id="IPR002772">
    <property type="entry name" value="Glyco_hydro_3_C"/>
</dbReference>
<dbReference type="Pfam" id="PF00933">
    <property type="entry name" value="Glyco_hydro_3"/>
    <property type="match status" value="1"/>
</dbReference>
<evidence type="ECO:0000256" key="2">
    <source>
        <dbReference type="ARBA" id="ARBA00005336"/>
    </source>
</evidence>
<dbReference type="InterPro" id="IPR036962">
    <property type="entry name" value="Glyco_hydro_3_N_sf"/>
</dbReference>
<dbReference type="AlphaFoldDB" id="A0A841PZQ3"/>
<dbReference type="Gene3D" id="2.60.40.1080">
    <property type="match status" value="1"/>
</dbReference>
<evidence type="ECO:0000256" key="3">
    <source>
        <dbReference type="ARBA" id="ARBA00012663"/>
    </source>
</evidence>
<dbReference type="InterPro" id="IPR001764">
    <property type="entry name" value="Glyco_hydro_3_N"/>
</dbReference>
<dbReference type="SUPFAM" id="SSF52279">
    <property type="entry name" value="Beta-D-glucan exohydrolase, C-terminal domain"/>
    <property type="match status" value="1"/>
</dbReference>
<dbReference type="Gene3D" id="3.40.50.1700">
    <property type="entry name" value="Glycoside hydrolase family 3 C-terminal domain"/>
    <property type="match status" value="1"/>
</dbReference>
<dbReference type="GO" id="GO:0005975">
    <property type="term" value="P:carbohydrate metabolic process"/>
    <property type="evidence" value="ECO:0007669"/>
    <property type="project" value="InterPro"/>
</dbReference>
<dbReference type="EMBL" id="JACHHJ010000003">
    <property type="protein sequence ID" value="MBB6450533.1"/>
    <property type="molecule type" value="Genomic_DNA"/>
</dbReference>
<keyword evidence="4 8" id="KW-0378">Hydrolase</keyword>
<dbReference type="SUPFAM" id="SSF49373">
    <property type="entry name" value="Invasin/intimin cell-adhesion fragments"/>
    <property type="match status" value="1"/>
</dbReference>
<dbReference type="InterPro" id="IPR036881">
    <property type="entry name" value="Glyco_hydro_3_C_sf"/>
</dbReference>
<reference evidence="8 9" key="1">
    <citation type="submission" date="2020-08" db="EMBL/GenBank/DDBJ databases">
        <title>Genomic Encyclopedia of Type Strains, Phase IV (KMG-IV): sequencing the most valuable type-strain genomes for metagenomic binning, comparative biology and taxonomic classification.</title>
        <authorList>
            <person name="Goeker M."/>
        </authorList>
    </citation>
    <scope>NUCLEOTIDE SEQUENCE [LARGE SCALE GENOMIC DNA]</scope>
    <source>
        <strain evidence="8 9">DSM 21769</strain>
    </source>
</reference>
<name>A0A841PZQ3_9BACL</name>
<evidence type="ECO:0000259" key="7">
    <source>
        <dbReference type="Pfam" id="PF01915"/>
    </source>
</evidence>
<dbReference type="GO" id="GO:0004563">
    <property type="term" value="F:beta-N-acetylhexosaminidase activity"/>
    <property type="evidence" value="ECO:0007669"/>
    <property type="project" value="UniProtKB-EC"/>
</dbReference>
<evidence type="ECO:0000313" key="8">
    <source>
        <dbReference type="EMBL" id="MBB6450533.1"/>
    </source>
</evidence>
<comment type="similarity">
    <text evidence="2">Belongs to the glycosyl hydrolase 3 family.</text>
</comment>
<dbReference type="InterPro" id="IPR008964">
    <property type="entry name" value="Invasin/intimin_cell_adhesion"/>
</dbReference>
<dbReference type="PANTHER" id="PTHR30480:SF13">
    <property type="entry name" value="BETA-HEXOSAMINIDASE"/>
    <property type="match status" value="1"/>
</dbReference>
<evidence type="ECO:0000256" key="5">
    <source>
        <dbReference type="ARBA" id="ARBA00023295"/>
    </source>
</evidence>
<sequence>MIRYVNKITLIVFISFFALSSWTIHHSLAEDQEQIKDFILYENIKKIDVQPEERMSLQGMNVYEDGHFTFVNEGITWNSTNENVATVDQDGQVEWTGQPGRTYIEASNGAHQDRIAFHHRPEQAGGSEIIKETDDRHALIDDAINGMKIEEKIGQMLMPDFRTWNGENVTEMLPEIEQIVKDYHLGGVILFAENVETTAQTAELVADYQAASEKYGMLTTIDQEGGTVTRLQSGTDMPGNMALGAGNDVEMTSKVGGAIGAELESLGINMNLAPTVDVNNNPDNPVIGVRSFGEDPSLVADHGVAYMDGMQESGTAVTAKHFPGHGDTDVDSHVGLPEIPHDRDRLFDVELPPFQAAMDNDVDAIMTAHVTFPEIDSSTVISKETGEEITIPATLSEEVLTGLMREEMGYEGVIYTDALNMDAIDEHFEPVDAAIRAVQAGSDIVLMPVGLEDVAHGLLEAVNNKEISEERIEASVERILELKLKRGIVKEENPTPVEEKIAQAEEIVGAEEHLEVEKQAAEQGVTLVKNEGDVLPLNLDEDESVVVIGDEYVKQLSDAIEAHHSEVEAIELPESEDFSEGQWQMIQQADKVIAGTYSADNEAREVNHPQMEMVRSVQEEVNTPLISIGIRNPYDVMAYPEVEAYLAQYGLLEANFKATANILFGETEPVGQLPVTIPTVDGGVLYEAGHGLSYERREEGET</sequence>
<organism evidence="8 9">
    <name type="scientific">Geomicrobium halophilum</name>
    <dbReference type="NCBI Taxonomy" id="549000"/>
    <lineage>
        <taxon>Bacteria</taxon>
        <taxon>Bacillati</taxon>
        <taxon>Bacillota</taxon>
        <taxon>Bacilli</taxon>
        <taxon>Bacillales</taxon>
        <taxon>Geomicrobium</taxon>
    </lineage>
</organism>
<dbReference type="PANTHER" id="PTHR30480">
    <property type="entry name" value="BETA-HEXOSAMINIDASE-RELATED"/>
    <property type="match status" value="1"/>
</dbReference>
<accession>A0A841PZQ3</accession>
<keyword evidence="9" id="KW-1185">Reference proteome</keyword>
<dbReference type="Proteomes" id="UP000568839">
    <property type="component" value="Unassembled WGS sequence"/>
</dbReference>
<dbReference type="SUPFAM" id="SSF51445">
    <property type="entry name" value="(Trans)glycosidases"/>
    <property type="match status" value="1"/>
</dbReference>
<feature type="domain" description="Glycoside hydrolase family 3 N-terminal" evidence="6">
    <location>
        <begin position="149"/>
        <end position="482"/>
    </location>
</feature>
<feature type="domain" description="Glycoside hydrolase family 3 C-terminal" evidence="7">
    <location>
        <begin position="525"/>
        <end position="694"/>
    </location>
</feature>
<dbReference type="InterPro" id="IPR017853">
    <property type="entry name" value="GH"/>
</dbReference>
<evidence type="ECO:0000256" key="1">
    <source>
        <dbReference type="ARBA" id="ARBA00001231"/>
    </source>
</evidence>
<evidence type="ECO:0000256" key="4">
    <source>
        <dbReference type="ARBA" id="ARBA00022801"/>
    </source>
</evidence>